<comment type="similarity">
    <text evidence="1">Belongs to the sulfatase family.</text>
</comment>
<feature type="compositionally biased region" description="Basic and acidic residues" evidence="6">
    <location>
        <begin position="530"/>
        <end position="540"/>
    </location>
</feature>
<dbReference type="CDD" id="cd16029">
    <property type="entry name" value="4-S"/>
    <property type="match status" value="1"/>
</dbReference>
<organism evidence="9 10">
    <name type="scientific">Aureococcus anophagefferens</name>
    <name type="common">Harmful bloom alga</name>
    <dbReference type="NCBI Taxonomy" id="44056"/>
    <lineage>
        <taxon>Eukaryota</taxon>
        <taxon>Sar</taxon>
        <taxon>Stramenopiles</taxon>
        <taxon>Ochrophyta</taxon>
        <taxon>Pelagophyceae</taxon>
        <taxon>Pelagomonadales</taxon>
        <taxon>Pelagomonadaceae</taxon>
        <taxon>Aureococcus</taxon>
    </lineage>
</organism>
<evidence type="ECO:0000256" key="5">
    <source>
        <dbReference type="ARBA" id="ARBA00023180"/>
    </source>
</evidence>
<evidence type="ECO:0000256" key="4">
    <source>
        <dbReference type="ARBA" id="ARBA00022837"/>
    </source>
</evidence>
<comment type="caution">
    <text evidence="9">The sequence shown here is derived from an EMBL/GenBank/DDBJ whole genome shotgun (WGS) entry which is preliminary data.</text>
</comment>
<dbReference type="InterPro" id="IPR024607">
    <property type="entry name" value="Sulfatase_CS"/>
</dbReference>
<evidence type="ECO:0000313" key="9">
    <source>
        <dbReference type="EMBL" id="KAK7242461.1"/>
    </source>
</evidence>
<dbReference type="Gene3D" id="3.30.1120.10">
    <property type="match status" value="1"/>
</dbReference>
<keyword evidence="5" id="KW-0325">Glycoprotein</keyword>
<proteinExistence type="inferred from homology"/>
<feature type="transmembrane region" description="Helical" evidence="7">
    <location>
        <begin position="18"/>
        <end position="38"/>
    </location>
</feature>
<feature type="region of interest" description="Disordered" evidence="6">
    <location>
        <begin position="210"/>
        <end position="229"/>
    </location>
</feature>
<evidence type="ECO:0000313" key="10">
    <source>
        <dbReference type="Proteomes" id="UP001363151"/>
    </source>
</evidence>
<dbReference type="Proteomes" id="UP001363151">
    <property type="component" value="Unassembled WGS sequence"/>
</dbReference>
<keyword evidence="2" id="KW-0479">Metal-binding</keyword>
<sequence>MSSQQTPPRQPTFSTNSAIRALASVAVGALVFGLVLGLRRDKTTTTDRVVARPASAAAKQRPPNLIVFLADDLGRNDVGYAHRDGGPGRIASPRIDALAAESLVLDRFYAQPMCTPTRAALMTGRHAYRTGLAYFVLLANQGTGLPAAEVTVAERLRDAGYSTHMIGKWHLGFAKKAMLPTSRGFDRFFGYCLGSSDYWLHQSPEWVPGVPSTDRATGAEPPTTGGMGHDLWDGATPLPRTPKTENVHAADLFAARATETFATAPRVKPLFLYYASQTPHAHFVGAPPRHVAAAAAMGFAAGDPRADVAALVAALDEQVGNVVDGVRASRGWENTVLWFMGDNGPEPGTGASSWPLRGAKRTLFEGGVREPSFVYAPGRVAPGASSAPVHVIDVAPTLLGLAGSAVPRGVDGVDARPGWRARAEDAAPPRTLVLAYDAVNGCGAAVRGRFKYVLNAACGSLSPDYAGWEGDERAPFDACATRECLFDLERDPEERADVAAAHPGALDALRAALLAAEAASVPSLVEITPGDDRAAPDRHGGSWVSWLD</sequence>
<dbReference type="InterPro" id="IPR000917">
    <property type="entry name" value="Sulfatase_N"/>
</dbReference>
<dbReference type="GO" id="GO:0016787">
    <property type="term" value="F:hydrolase activity"/>
    <property type="evidence" value="ECO:0007669"/>
    <property type="project" value="UniProtKB-KW"/>
</dbReference>
<dbReference type="PANTHER" id="PTHR10342:SF274">
    <property type="entry name" value="ARYLSULFATASE B"/>
    <property type="match status" value="1"/>
</dbReference>
<keyword evidence="10" id="KW-1185">Reference proteome</keyword>
<dbReference type="InterPro" id="IPR017850">
    <property type="entry name" value="Alkaline_phosphatase_core_sf"/>
</dbReference>
<dbReference type="PANTHER" id="PTHR10342">
    <property type="entry name" value="ARYLSULFATASE"/>
    <property type="match status" value="1"/>
</dbReference>
<accession>A0ABR1G1X1</accession>
<keyword evidence="4" id="KW-0106">Calcium</keyword>
<evidence type="ECO:0000256" key="1">
    <source>
        <dbReference type="ARBA" id="ARBA00008779"/>
    </source>
</evidence>
<evidence type="ECO:0000256" key="2">
    <source>
        <dbReference type="ARBA" id="ARBA00022723"/>
    </source>
</evidence>
<dbReference type="Pfam" id="PF00884">
    <property type="entry name" value="Sulfatase"/>
    <property type="match status" value="1"/>
</dbReference>
<protein>
    <submittedName>
        <fullName evidence="9">Sulfuric ester hydrolase</fullName>
    </submittedName>
</protein>
<evidence type="ECO:0000256" key="6">
    <source>
        <dbReference type="SAM" id="MobiDB-lite"/>
    </source>
</evidence>
<reference evidence="9 10" key="1">
    <citation type="submission" date="2024-03" db="EMBL/GenBank/DDBJ databases">
        <title>Aureococcus anophagefferens CCMP1851 and Kratosvirus quantuckense: Draft genome of a second virus-susceptible host strain in the model system.</title>
        <authorList>
            <person name="Chase E."/>
            <person name="Truchon A.R."/>
            <person name="Schepens W."/>
            <person name="Wilhelm S.W."/>
        </authorList>
    </citation>
    <scope>NUCLEOTIDE SEQUENCE [LARGE SCALE GENOMIC DNA]</scope>
    <source>
        <strain evidence="9 10">CCMP1851</strain>
    </source>
</reference>
<keyword evidence="7" id="KW-0812">Transmembrane</keyword>
<feature type="region of interest" description="Disordered" evidence="6">
    <location>
        <begin position="527"/>
        <end position="548"/>
    </location>
</feature>
<evidence type="ECO:0000259" key="8">
    <source>
        <dbReference type="Pfam" id="PF00884"/>
    </source>
</evidence>
<evidence type="ECO:0000256" key="7">
    <source>
        <dbReference type="SAM" id="Phobius"/>
    </source>
</evidence>
<keyword evidence="7" id="KW-1133">Transmembrane helix</keyword>
<name>A0ABR1G1X1_AURAN</name>
<dbReference type="InterPro" id="IPR047115">
    <property type="entry name" value="ARSB"/>
</dbReference>
<dbReference type="SUPFAM" id="SSF53649">
    <property type="entry name" value="Alkaline phosphatase-like"/>
    <property type="match status" value="1"/>
</dbReference>
<feature type="domain" description="Sulfatase N-terminal" evidence="8">
    <location>
        <begin position="63"/>
        <end position="403"/>
    </location>
</feature>
<keyword evidence="7" id="KW-0472">Membrane</keyword>
<dbReference type="Gene3D" id="3.40.720.10">
    <property type="entry name" value="Alkaline Phosphatase, subunit A"/>
    <property type="match status" value="1"/>
</dbReference>
<keyword evidence="3 9" id="KW-0378">Hydrolase</keyword>
<dbReference type="EMBL" id="JBBJCI010000142">
    <property type="protein sequence ID" value="KAK7242461.1"/>
    <property type="molecule type" value="Genomic_DNA"/>
</dbReference>
<dbReference type="PROSITE" id="PS00149">
    <property type="entry name" value="SULFATASE_2"/>
    <property type="match status" value="1"/>
</dbReference>
<evidence type="ECO:0000256" key="3">
    <source>
        <dbReference type="ARBA" id="ARBA00022801"/>
    </source>
</evidence>
<dbReference type="PROSITE" id="PS00523">
    <property type="entry name" value="SULFATASE_1"/>
    <property type="match status" value="1"/>
</dbReference>
<gene>
    <name evidence="9" type="ORF">SO694_00017031</name>
</gene>